<gene>
    <name evidence="1" type="ORF">V3H18_02675</name>
</gene>
<accession>A0ABU7XDI2</accession>
<protein>
    <submittedName>
        <fullName evidence="1">DNA polymerase III subunit chi</fullName>
        <ecNumber evidence="1">2.7.7.7</ecNumber>
    </submittedName>
</protein>
<dbReference type="PANTHER" id="PTHR38767">
    <property type="entry name" value="DNA POLYMERASE III SUBUNIT CHI"/>
    <property type="match status" value="1"/>
</dbReference>
<dbReference type="RefSeq" id="WP_332080338.1">
    <property type="nucleotide sequence ID" value="NZ_JAZHYN010000005.1"/>
</dbReference>
<keyword evidence="1" id="KW-0548">Nucleotidyltransferase</keyword>
<name>A0ABU7XDI2_9HYPH</name>
<dbReference type="EC" id="2.7.7.7" evidence="1"/>
<dbReference type="NCBIfam" id="NF004347">
    <property type="entry name" value="PRK05728.1-4"/>
    <property type="match status" value="1"/>
</dbReference>
<dbReference type="PANTHER" id="PTHR38767:SF1">
    <property type="entry name" value="DNA POLYMERASE III SUBUNIT CHI"/>
    <property type="match status" value="1"/>
</dbReference>
<evidence type="ECO:0000313" key="1">
    <source>
        <dbReference type="EMBL" id="MEF3365432.1"/>
    </source>
</evidence>
<dbReference type="GO" id="GO:0003887">
    <property type="term" value="F:DNA-directed DNA polymerase activity"/>
    <property type="evidence" value="ECO:0007669"/>
    <property type="project" value="UniProtKB-EC"/>
</dbReference>
<keyword evidence="1" id="KW-0808">Transferase</keyword>
<dbReference type="SUPFAM" id="SSF102400">
    <property type="entry name" value="DNA polymerase III chi subunit"/>
    <property type="match status" value="1"/>
</dbReference>
<dbReference type="InterPro" id="IPR007459">
    <property type="entry name" value="DNA_pol3_chi"/>
</dbReference>
<evidence type="ECO:0000313" key="2">
    <source>
        <dbReference type="Proteomes" id="UP001350748"/>
    </source>
</evidence>
<organism evidence="1 2">
    <name type="scientific">Methylocystis borbori</name>
    <dbReference type="NCBI Taxonomy" id="3118750"/>
    <lineage>
        <taxon>Bacteria</taxon>
        <taxon>Pseudomonadati</taxon>
        <taxon>Pseudomonadota</taxon>
        <taxon>Alphaproteobacteria</taxon>
        <taxon>Hyphomicrobiales</taxon>
        <taxon>Methylocystaceae</taxon>
        <taxon>Methylocystis</taxon>
    </lineage>
</organism>
<dbReference type="Pfam" id="PF04364">
    <property type="entry name" value="DNA_pol3_chi"/>
    <property type="match status" value="1"/>
</dbReference>
<dbReference type="InterPro" id="IPR036768">
    <property type="entry name" value="PolIII_chi_sf"/>
</dbReference>
<reference evidence="1 2" key="1">
    <citation type="submission" date="2024-02" db="EMBL/GenBank/DDBJ databases">
        <authorList>
            <person name="Grouzdev D."/>
        </authorList>
    </citation>
    <scope>NUCLEOTIDE SEQUENCE [LARGE SCALE GENOMIC DNA]</scope>
    <source>
        <strain evidence="1 2">9N</strain>
    </source>
</reference>
<proteinExistence type="predicted"/>
<dbReference type="Proteomes" id="UP001350748">
    <property type="component" value="Unassembled WGS sequence"/>
</dbReference>
<sequence length="159" mass="17899">MPEIAFYHHTRGSVEQTLPTLLERSLARGWRVVVQAASARRVKALDAHLWSYRPESFLPHGTKADGAPETQPVYLTCEEDNPNRADVRFFVERARMAPALVGEAAPAIRAALLFDGADDEELADARAQWKELRELGYSLVYHQQSESGGWEEKAREPKV</sequence>
<dbReference type="EMBL" id="JAZHYN010000005">
    <property type="protein sequence ID" value="MEF3365432.1"/>
    <property type="molecule type" value="Genomic_DNA"/>
</dbReference>
<keyword evidence="2" id="KW-1185">Reference proteome</keyword>
<dbReference type="Gene3D" id="3.40.50.10110">
    <property type="entry name" value="DNA polymerase III subunit chi"/>
    <property type="match status" value="1"/>
</dbReference>
<comment type="caution">
    <text evidence="1">The sequence shown here is derived from an EMBL/GenBank/DDBJ whole genome shotgun (WGS) entry which is preliminary data.</text>
</comment>